<evidence type="ECO:0000313" key="3">
    <source>
        <dbReference type="EMBL" id="KAF4687673.1"/>
    </source>
</evidence>
<feature type="coiled-coil region" evidence="1">
    <location>
        <begin position="131"/>
        <end position="456"/>
    </location>
</feature>
<feature type="compositionally biased region" description="Polar residues" evidence="2">
    <location>
        <begin position="812"/>
        <end position="822"/>
    </location>
</feature>
<feature type="compositionally biased region" description="Low complexity" evidence="2">
    <location>
        <begin position="823"/>
        <end position="838"/>
    </location>
</feature>
<dbReference type="AlphaFoldDB" id="A0A7J6NUY2"/>
<sequence>MEERINEAVSSERHRAAVRLTAALAERSEDYDALVEKTQSDLRLATRKHSEQLERARHEYFVQTKYQEEQIEALKAANARLEREHREEIKHYKEENQSLLDGLEADACEREKIARQVEGEMERTKLCFEEKELLKETLFEKEAEIENLKQQNMELREQVQLTEQLNEHHNERIEKYERESEKRLEQELHRSTKERKELVERHAGDIEERERKLEELLKHKEAALEEARLKAELLNNKVRQHEEANEEIKRLTAEGKEKTRLQRELDKMRETCENLDNDLQARKVTVAALTKENERLQSEVEANKEKIQEKADAHEKAQKEIKILTDRLQRNKAECDAMEDTVRERDLKMERMKRRSVSLEGRLKEVEELKEAVNKEKRERQELEKNLEEAGGSMRMKEAELADALKALAEQKESRSRFERMYSEVRDSLERTEARLQETIKAHESATASREELREALHEKDTKSQQLWRTIKLKLEASFSLSDLRASWPFGILHWTIRHDKESLENQHALRERWEAEKERRMDLERVQREMRERVDELTAETKMHSEALLKEKDLRGSLETRLKRMANLLDDKEAELKKAAEEKDTLERELSKVSDALRKREVELEKILKAHGDASAANRKLEGALREKHTNVERLRDAFKQKWEHRERAVLELHRNKEAAVEERQRAMEALKGRVVGQAKLLEESRKREMKLDGELQRIAEKKAALERLLAKRNKTIQELKRAQARSPRTKTAPTKPGVKHDSRIKALEKSVGAIPEILRSIHALHAKHQDSEELKRGLEAENEDLKYVLETRYPLRRSEEVEEKSVSRSPQEQPSTRNQTSTSSSVALGSSRSGSPPSSPGQVCELFVC</sequence>
<feature type="region of interest" description="Disordered" evidence="2">
    <location>
        <begin position="720"/>
        <end position="743"/>
    </location>
</feature>
<name>A0A7J6NUY2_PEROL</name>
<reference evidence="3 4" key="1">
    <citation type="submission" date="2020-04" db="EMBL/GenBank/DDBJ databases">
        <title>Perkinsus olseni comparative genomics.</title>
        <authorList>
            <person name="Bogema D.R."/>
        </authorList>
    </citation>
    <scope>NUCLEOTIDE SEQUENCE [LARGE SCALE GENOMIC DNA]</scope>
    <source>
        <strain evidence="3">00978-12</strain>
    </source>
</reference>
<feature type="coiled-coil region" evidence="1">
    <location>
        <begin position="521"/>
        <end position="639"/>
    </location>
</feature>
<gene>
    <name evidence="3" type="ORF">FOZ60_003597</name>
</gene>
<dbReference type="EMBL" id="JABANP010000177">
    <property type="protein sequence ID" value="KAF4687673.1"/>
    <property type="molecule type" value="Genomic_DNA"/>
</dbReference>
<keyword evidence="1" id="KW-0175">Coiled coil</keyword>
<evidence type="ECO:0000313" key="4">
    <source>
        <dbReference type="Proteomes" id="UP000541610"/>
    </source>
</evidence>
<feature type="coiled-coil region" evidence="1">
    <location>
        <begin position="64"/>
        <end position="98"/>
    </location>
</feature>
<proteinExistence type="predicted"/>
<protein>
    <submittedName>
        <fullName evidence="3">Uncharacterized protein</fullName>
    </submittedName>
</protein>
<feature type="compositionally biased region" description="Basic and acidic residues" evidence="2">
    <location>
        <begin position="798"/>
        <end position="808"/>
    </location>
</feature>
<evidence type="ECO:0000256" key="2">
    <source>
        <dbReference type="SAM" id="MobiDB-lite"/>
    </source>
</evidence>
<organism evidence="3 4">
    <name type="scientific">Perkinsus olseni</name>
    <name type="common">Perkinsus atlanticus</name>
    <dbReference type="NCBI Taxonomy" id="32597"/>
    <lineage>
        <taxon>Eukaryota</taxon>
        <taxon>Sar</taxon>
        <taxon>Alveolata</taxon>
        <taxon>Perkinsozoa</taxon>
        <taxon>Perkinsea</taxon>
        <taxon>Perkinsida</taxon>
        <taxon>Perkinsidae</taxon>
        <taxon>Perkinsus</taxon>
    </lineage>
</organism>
<feature type="region of interest" description="Disordered" evidence="2">
    <location>
        <begin position="798"/>
        <end position="846"/>
    </location>
</feature>
<dbReference type="Proteomes" id="UP000541610">
    <property type="component" value="Unassembled WGS sequence"/>
</dbReference>
<accession>A0A7J6NUY2</accession>
<evidence type="ECO:0000256" key="1">
    <source>
        <dbReference type="SAM" id="Coils"/>
    </source>
</evidence>
<dbReference type="OrthoDB" id="445042at2759"/>
<comment type="caution">
    <text evidence="3">The sequence shown here is derived from an EMBL/GenBank/DDBJ whole genome shotgun (WGS) entry which is preliminary data.</text>
</comment>